<dbReference type="PANTHER" id="PTHR40094:SF1">
    <property type="entry name" value="UBIQUITIN DOMAIN-CONTAINING PROTEIN"/>
    <property type="match status" value="1"/>
</dbReference>
<evidence type="ECO:0000313" key="6">
    <source>
        <dbReference type="Proteomes" id="UP000670776"/>
    </source>
</evidence>
<keyword evidence="2" id="KW-0732">Signal</keyword>
<dbReference type="SMART" id="SM01360">
    <property type="entry name" value="A2M"/>
    <property type="match status" value="1"/>
</dbReference>
<evidence type="ECO:0000313" key="5">
    <source>
        <dbReference type="EMBL" id="MBP0903444.1"/>
    </source>
</evidence>
<gene>
    <name evidence="5" type="ORF">J8H85_06355</name>
</gene>
<dbReference type="InterPro" id="IPR047565">
    <property type="entry name" value="Alpha-macroglob_thiol-ester_cl"/>
</dbReference>
<evidence type="ECO:0000259" key="4">
    <source>
        <dbReference type="SMART" id="SM01360"/>
    </source>
</evidence>
<dbReference type="RefSeq" id="WP_209653712.1">
    <property type="nucleotide sequence ID" value="NZ_JAGJCB010000004.1"/>
</dbReference>
<dbReference type="SUPFAM" id="SSF48239">
    <property type="entry name" value="Terpenoid cyclases/Protein prenyltransferases"/>
    <property type="match status" value="1"/>
</dbReference>
<evidence type="ECO:0000256" key="2">
    <source>
        <dbReference type="SAM" id="SignalP"/>
    </source>
</evidence>
<dbReference type="Pfam" id="PF01835">
    <property type="entry name" value="MG2"/>
    <property type="match status" value="1"/>
</dbReference>
<evidence type="ECO:0000259" key="3">
    <source>
        <dbReference type="SMART" id="SM01359"/>
    </source>
</evidence>
<comment type="caution">
    <text evidence="5">The sequence shown here is derived from an EMBL/GenBank/DDBJ whole genome shotgun (WGS) entry which is preliminary data.</text>
</comment>
<dbReference type="Gene3D" id="2.60.40.1930">
    <property type="match status" value="1"/>
</dbReference>
<dbReference type="InterPro" id="IPR001599">
    <property type="entry name" value="Macroglobln_a2"/>
</dbReference>
<dbReference type="PANTHER" id="PTHR40094">
    <property type="entry name" value="ALPHA-2-MACROGLOBULIN HOMOLOG"/>
    <property type="match status" value="1"/>
</dbReference>
<accession>A0ABS4BS95</accession>
<dbReference type="SMART" id="SM01419">
    <property type="entry name" value="Thiol-ester_cl"/>
    <property type="match status" value="1"/>
</dbReference>
<dbReference type="Pfam" id="PF00207">
    <property type="entry name" value="A2M"/>
    <property type="match status" value="1"/>
</dbReference>
<dbReference type="Gene3D" id="1.50.10.20">
    <property type="match status" value="1"/>
</dbReference>
<evidence type="ECO:0000256" key="1">
    <source>
        <dbReference type="ARBA" id="ARBA00010556"/>
    </source>
</evidence>
<dbReference type="InterPro" id="IPR008930">
    <property type="entry name" value="Terpenoid_cyclase/PrenylTrfase"/>
</dbReference>
<name>A0ABS4BS95_9FLAO</name>
<feature type="domain" description="Alpha-2-macroglobulin bait region" evidence="3">
    <location>
        <begin position="967"/>
        <end position="1107"/>
    </location>
</feature>
<keyword evidence="6" id="KW-1185">Reference proteome</keyword>
<dbReference type="InterPro" id="IPR002890">
    <property type="entry name" value="MG2"/>
</dbReference>
<dbReference type="InterPro" id="IPR051802">
    <property type="entry name" value="YfhM-like"/>
</dbReference>
<dbReference type="InterPro" id="IPR011625">
    <property type="entry name" value="A2M_N_BRD"/>
</dbReference>
<feature type="chain" id="PRO_5046228482" evidence="2">
    <location>
        <begin position="20"/>
        <end position="2038"/>
    </location>
</feature>
<dbReference type="SMART" id="SM01359">
    <property type="entry name" value="A2M_N_2"/>
    <property type="match status" value="1"/>
</dbReference>
<comment type="similarity">
    <text evidence="1">Belongs to the protease inhibitor I39 (alpha-2-macroglobulin) family. Bacterial alpha-2-macroglobulin subfamily.</text>
</comment>
<dbReference type="Proteomes" id="UP000670776">
    <property type="component" value="Unassembled WGS sequence"/>
</dbReference>
<protein>
    <submittedName>
        <fullName evidence="5">Alpha-2-macroglobulin</fullName>
    </submittedName>
</protein>
<feature type="signal peptide" evidence="2">
    <location>
        <begin position="1"/>
        <end position="19"/>
    </location>
</feature>
<proteinExistence type="inferred from homology"/>
<organism evidence="5 6">
    <name type="scientific">Mariniflexile gromovii</name>
    <dbReference type="NCBI Taxonomy" id="362523"/>
    <lineage>
        <taxon>Bacteria</taxon>
        <taxon>Pseudomonadati</taxon>
        <taxon>Bacteroidota</taxon>
        <taxon>Flavobacteriia</taxon>
        <taxon>Flavobacteriales</taxon>
        <taxon>Flavobacteriaceae</taxon>
        <taxon>Mariniflexile</taxon>
    </lineage>
</organism>
<dbReference type="Pfam" id="PF17973">
    <property type="entry name" value="bMG10"/>
    <property type="match status" value="1"/>
</dbReference>
<dbReference type="EMBL" id="JAGJCB010000004">
    <property type="protein sequence ID" value="MBP0903444.1"/>
    <property type="molecule type" value="Genomic_DNA"/>
</dbReference>
<dbReference type="InterPro" id="IPR041246">
    <property type="entry name" value="Bact_MG10"/>
</dbReference>
<reference evidence="5 6" key="1">
    <citation type="submission" date="2021-04" db="EMBL/GenBank/DDBJ databases">
        <title>Mariniflexile gromovii gen. nov., sp. nov., a gliding bacterium isolated from the sea urchin Strongylocentrotus intermedius.</title>
        <authorList>
            <person name="Ko S."/>
            <person name="Le V."/>
            <person name="Ahn C.-Y."/>
            <person name="Oh H.-M."/>
        </authorList>
    </citation>
    <scope>NUCLEOTIDE SEQUENCE [LARGE SCALE GENOMIC DNA]</scope>
    <source>
        <strain evidence="5 6">KCTC 12570</strain>
    </source>
</reference>
<sequence length="2038" mass="233665">MKQSVIFLTIILLSSLVNSQNSNYDALWKQVEKHEHEGLHKSALKVVEQISLLAVKDKNEPQLIKTMFFKSKFALVLEEDAQLKIINDFNKQIELSNFPTKNILESILANLYWQYFSQNRWQFYNRTKTSEKVDTKDFRTWDLQTLFDEIHLHYQHSLQNGAKLQLEPLSKYDAILNLQKDSKIYRPTLFDFLSHEALDFYKTNETHITKPAYKFEIDNVDYLKDASTFSKLNITSKDSTSLQLNALKIYQDLIKFHIPDKEPFALADVNIERLKFVNQHGTFSDKETLLLNALKTESGKLKAHEVSGLYDFEIASIYYQQSNQYTPKNNEEYRWKAKDAMGICNSVIKQFPKSKAAEKCEDLKAEILKQTLQITTENILPIQQNARLLVRYKNLDALQFKIYPISQNQLKKLKETYRKEEQLAFIKKLNASEQWDSNLRNENDYQTHSTEVLIPKLNNGTYVVFASIKDDDDTFAFSTIQVTDLTLVESESETHKTFQVIDRNNGKPIENAKVELTYYENNDRKPTIENFITNNLGEVKIEKESNRYRNIAAKISHTNDTAYFGDYYISQYYNQTKEDTEYKGFIFTDRSIYRPGQTVYFKAIAIKSTKGKSEVLANTMMHVALYDVNSQQLKTLELKTNEFGSVSGEFILPNSGLNGNYHIEFNGKSEDLYSNSYFSVEEYKRPKFETKFTPVTETYKVNDSVTVKGTTLAYAGSNITDAKVVYRVHRKVEYPRWYFWYRPWFNSEPQEITHGESLTNDKGEFEITFKAIPDQSVEKNSLPIFNYEITVDVTDLNGETRSATTIVNVGYHAMVANIGIAEKLDKSKKDNSIHIDTRNLNGEIVSAKGTLKIYKLQAPNSVLRTRPWAAPDYQEFSEEAFKNLFPHDAYTNEHNANNWKKGAMVFEEQFDTETSKELNLGNIKKWESGQYLITLESKDKFGQLVKDEVKTSLFSDDDKTLSDKQLFNITTNKPHYKTGETAILTIASAAENLHVTVSIEKNRKVIKTEIIELNNNSKTLSIPVNTEDVGGFAVRYSFAVYNSFKSGTETITVPYPKIGLNIETITFRDKLQPGIDETWSFKIKGPQGDKMSSELLASMYDASLDQFIPHTWSFNPIQNPIYYSYNRMNANQSFGTQNFRVYTKPNTGQYSQQQYDRLNWFGLYFGNNNYMRIRGVSSLSMSQKNKVAAAPMMEDRMEAEMAADGLFLNEAAPNEFGEIKKEKDSIKKSPVEKPNFDTVQIRKNLQETAFFFPHLKTDKEGNVSFSFTTPEALTQWKLQLLAHTKTLESATKTLTSVTQKELMVIPNAPRFLRQGDKITISTKIANLTDKQLSGQAALVLTDAISGKDVTNSLVTSSAVETFSSDAKGNTQVSWQLTIPDDVDAVQYKIIAKSGDFSDGEQNALPVLTNRMLVTETLPMWIRSNETKTFTLDKLKNTSTALSAGSTSSTLKNHKLTLEMTSNPAWYAVQALPYLMEYPYDCNEQTFSRFYANALASHIANSNPRIQEVFNQWASQDAIISNLEKNEELKSILIQETPWLREAQSETEQKKRIALLFDLNKMTNALQSAKRKLENNQLPNGAWAWFHGGRENRYITQHIITGFGHLSKLGVTLSPSTTLKTGSVEGSSSEKMIEKAINYLDAEFVQEYKDLRKYDAKVDLTKDHLSYTQLHYLYMRSFYPELKKSKEVEDIIKYYHTQIQKYWLSRSLYSKGLMALVVNRLGDKTTASKILKSLKENSITSDELGMYWKANTSSWYWYQAPIETQALLIETFSEIENDTKTIDNLKIWLLKNKQTNQWKTTKATTEAVYALLLQGSDWLSVTDAVDVVLGNQKIEPSKLENIKVEAGTGYYKTSWNTSEIKPDMATVTLTKKGDGIAWGGLYWQYFEDLDKITSAETPLKLKKKLFLKTNTDTDEEISEITSEINLNVGDLVRVRIELRSDRAMEFVHMKDMRAAGLEPINVISQYKWQDGLGYYESTKDASTNFFFDYLPKGVFVFEYDLRVNNSGNMSNGITTIQSMYAPEFSSHSEGVRINVGNRQ</sequence>
<feature type="domain" description="Alpha-2-macroglobulin" evidence="4">
    <location>
        <begin position="1248"/>
        <end position="1338"/>
    </location>
</feature>